<sequence>MGLYVNLRVKALIFDIDGTLGDTMPAHWKAWSETGRKYGFDYPKELFYQNAGMPSRAIVALINRDCGLRLDPEQVTAAKDAAYLRHIREVQPLEPVVALVHKFHGQLPMGLGTGECRKIALQNIGALGLQKYFAALVSCDDVAQPKPDPETFLRCADRLGVAPEYCQVFEDGELGLEAARRAGMIATDVRPFLIPSGAEGPEAHSQKLRVS</sequence>
<protein>
    <submittedName>
        <fullName evidence="1">HAD superfamily hydrolase (TIGR01509 family)</fullName>
    </submittedName>
</protein>
<dbReference type="Pfam" id="PF13419">
    <property type="entry name" value="HAD_2"/>
    <property type="match status" value="1"/>
</dbReference>
<proteinExistence type="predicted"/>
<name>A0A4R1S2C3_HYDET</name>
<dbReference type="InterPro" id="IPR051806">
    <property type="entry name" value="HAD-like_SPP"/>
</dbReference>
<keyword evidence="1" id="KW-0378">Hydrolase</keyword>
<dbReference type="InterPro" id="IPR006439">
    <property type="entry name" value="HAD-SF_hydro_IA"/>
</dbReference>
<reference evidence="1 2" key="1">
    <citation type="submission" date="2019-03" db="EMBL/GenBank/DDBJ databases">
        <title>Genomic Encyclopedia of Type Strains, Phase IV (KMG-IV): sequencing the most valuable type-strain genomes for metagenomic binning, comparative biology and taxonomic classification.</title>
        <authorList>
            <person name="Goeker M."/>
        </authorList>
    </citation>
    <scope>NUCLEOTIDE SEQUENCE [LARGE SCALE GENOMIC DNA]</scope>
    <source>
        <strain evidence="1 2">LX-B</strain>
    </source>
</reference>
<evidence type="ECO:0000313" key="2">
    <source>
        <dbReference type="Proteomes" id="UP000295008"/>
    </source>
</evidence>
<evidence type="ECO:0000313" key="1">
    <source>
        <dbReference type="EMBL" id="TCL73326.1"/>
    </source>
</evidence>
<dbReference type="RefSeq" id="WP_132013470.1">
    <property type="nucleotide sequence ID" value="NZ_SLUN01000005.1"/>
</dbReference>
<dbReference type="SUPFAM" id="SSF56784">
    <property type="entry name" value="HAD-like"/>
    <property type="match status" value="1"/>
</dbReference>
<dbReference type="InterPro" id="IPR036412">
    <property type="entry name" value="HAD-like_sf"/>
</dbReference>
<dbReference type="AlphaFoldDB" id="A0A4R1S2C3"/>
<comment type="caution">
    <text evidence="1">The sequence shown here is derived from an EMBL/GenBank/DDBJ whole genome shotgun (WGS) entry which is preliminary data.</text>
</comment>
<dbReference type="SFLD" id="SFLDS00003">
    <property type="entry name" value="Haloacid_Dehalogenase"/>
    <property type="match status" value="1"/>
</dbReference>
<gene>
    <name evidence="1" type="ORF">EDC14_1005189</name>
</gene>
<keyword evidence="2" id="KW-1185">Reference proteome</keyword>
<dbReference type="EMBL" id="SLUN01000005">
    <property type="protein sequence ID" value="TCL73326.1"/>
    <property type="molecule type" value="Genomic_DNA"/>
</dbReference>
<dbReference type="PANTHER" id="PTHR43481:SF4">
    <property type="entry name" value="GLYCEROL-1-PHOSPHATE PHOSPHOHYDROLASE 1-RELATED"/>
    <property type="match status" value="1"/>
</dbReference>
<dbReference type="SFLD" id="SFLDG01129">
    <property type="entry name" value="C1.5:_HAD__Beta-PGM__Phosphata"/>
    <property type="match status" value="1"/>
</dbReference>
<dbReference type="OrthoDB" id="9797743at2"/>
<dbReference type="InterPro" id="IPR023198">
    <property type="entry name" value="PGP-like_dom2"/>
</dbReference>
<organism evidence="1 2">
    <name type="scientific">Hydrogenispora ethanolica</name>
    <dbReference type="NCBI Taxonomy" id="1082276"/>
    <lineage>
        <taxon>Bacteria</taxon>
        <taxon>Bacillati</taxon>
        <taxon>Bacillota</taxon>
        <taxon>Hydrogenispora</taxon>
    </lineage>
</organism>
<dbReference type="PRINTS" id="PR00413">
    <property type="entry name" value="HADHALOGNASE"/>
</dbReference>
<dbReference type="Gene3D" id="3.40.50.1000">
    <property type="entry name" value="HAD superfamily/HAD-like"/>
    <property type="match status" value="1"/>
</dbReference>
<dbReference type="NCBIfam" id="TIGR01509">
    <property type="entry name" value="HAD-SF-IA-v3"/>
    <property type="match status" value="1"/>
</dbReference>
<dbReference type="GO" id="GO:0050308">
    <property type="term" value="F:sugar-phosphatase activity"/>
    <property type="evidence" value="ECO:0007669"/>
    <property type="project" value="TreeGrafter"/>
</dbReference>
<dbReference type="InterPro" id="IPR041492">
    <property type="entry name" value="HAD_2"/>
</dbReference>
<dbReference type="CDD" id="cd07505">
    <property type="entry name" value="HAD_BPGM-like"/>
    <property type="match status" value="1"/>
</dbReference>
<dbReference type="PANTHER" id="PTHR43481">
    <property type="entry name" value="FRUCTOSE-1-PHOSPHATE PHOSPHATASE"/>
    <property type="match status" value="1"/>
</dbReference>
<accession>A0A4R1S2C3</accession>
<dbReference type="InterPro" id="IPR023214">
    <property type="entry name" value="HAD_sf"/>
</dbReference>
<dbReference type="Proteomes" id="UP000295008">
    <property type="component" value="Unassembled WGS sequence"/>
</dbReference>
<dbReference type="Gene3D" id="1.10.150.240">
    <property type="entry name" value="Putative phosphatase, domain 2"/>
    <property type="match status" value="1"/>
</dbReference>